<dbReference type="WBParaSite" id="SCUD_0001582401-mRNA-1">
    <property type="protein sequence ID" value="SCUD_0001582401-mRNA-1"/>
    <property type="gene ID" value="SCUD_0001582401"/>
</dbReference>
<proteinExistence type="predicted"/>
<dbReference type="STRING" id="6186.A0A183KLA7"/>
<evidence type="ECO:0000313" key="1">
    <source>
        <dbReference type="WBParaSite" id="SCUD_0001582401-mRNA-1"/>
    </source>
</evidence>
<accession>A0A183KLA7</accession>
<protein>
    <submittedName>
        <fullName evidence="1">Reverse transcriptase domain-containing protein</fullName>
    </submittedName>
</protein>
<name>A0A183KLA7_9TREM</name>
<reference evidence="1" key="1">
    <citation type="submission" date="2016-06" db="UniProtKB">
        <authorList>
            <consortium name="WormBaseParasite"/>
        </authorList>
    </citation>
    <scope>IDENTIFICATION</scope>
</reference>
<dbReference type="AlphaFoldDB" id="A0A183KLA7"/>
<organism evidence="1">
    <name type="scientific">Schistosoma curassoni</name>
    <dbReference type="NCBI Taxonomy" id="6186"/>
    <lineage>
        <taxon>Eukaryota</taxon>
        <taxon>Metazoa</taxon>
        <taxon>Spiralia</taxon>
        <taxon>Lophotrochozoa</taxon>
        <taxon>Platyhelminthes</taxon>
        <taxon>Trematoda</taxon>
        <taxon>Digenea</taxon>
        <taxon>Strigeidida</taxon>
        <taxon>Schistosomatoidea</taxon>
        <taxon>Schistosomatidae</taxon>
        <taxon>Schistosoma</taxon>
    </lineage>
</organism>
<sequence length="390" mass="45544">LVIGGTIFPHKRIHKATWISPDHTTENRIDHICTNKKFRRTTGDVRTRRWADIASHHHLVVANLKLKLKKNWTNCTTKIQYILPSRYQQNQRIQDTSQQQVPSLTGSTRERRNYYGGQLVRYQKALASTCKDVLGLKKHHHKEWISMETLNRIKERNNKKAAINNSRTRTEKVQAQAEYIDANKQMGRVFEKLLNRPAPMNPSDIEAAYTDLPIDVNPPTTEEIRMAVRQIKSWKAAGPHNIPAEALKSDIEVNTNMLHLLFRKIWEEEHVPMNWKEGHLIKVPKRGDPSKYENCQYQGKFLTVLLNRMKDAVDAQLQDQKAGFHKDRSCTDQIVTLRIIVEQSVEWNSSLYINFIDYETAFDSVDRRTLWRLLRHYGVPEKIINIIQNS</sequence>
<dbReference type="PANTHER" id="PTHR19446">
    <property type="entry name" value="REVERSE TRANSCRIPTASES"/>
    <property type="match status" value="1"/>
</dbReference>